<dbReference type="Gene3D" id="1.10.10.10">
    <property type="entry name" value="Winged helix-like DNA-binding domain superfamily/Winged helix DNA-binding domain"/>
    <property type="match status" value="1"/>
</dbReference>
<reference evidence="1 2" key="1">
    <citation type="submission" date="2020-12" db="EMBL/GenBank/DDBJ databases">
        <title>Comparative genomic insights into the epidemiology and virulence of plant pathogenic Pseudomonads from Turkey.</title>
        <authorList>
            <person name="Dillon M."/>
            <person name="Ruiz-Bedoya T."/>
            <person name="Bendalovic-Torma C."/>
            <person name="Guttman K.M."/>
            <person name="Kwak H."/>
            <person name="Middleton M.A."/>
            <person name="Wang P.W."/>
            <person name="Horuz S."/>
            <person name="Aysan Y."/>
            <person name="Guttman D.S."/>
        </authorList>
    </citation>
    <scope>NUCLEOTIDE SEQUENCE [LARGE SCALE GENOMIC DNA]</scope>
    <source>
        <strain evidence="1 2">Marul_2_1</strain>
    </source>
</reference>
<dbReference type="Pfam" id="PF13730">
    <property type="entry name" value="HTH_36"/>
    <property type="match status" value="1"/>
</dbReference>
<evidence type="ECO:0000313" key="1">
    <source>
        <dbReference type="EMBL" id="MBI6635153.1"/>
    </source>
</evidence>
<gene>
    <name evidence="1" type="ORF">YA0871_21055</name>
</gene>
<name>A0ABS0V5K1_9PSED</name>
<dbReference type="SUPFAM" id="SSF46785">
    <property type="entry name" value="Winged helix' DNA-binding domain"/>
    <property type="match status" value="1"/>
</dbReference>
<dbReference type="InterPro" id="IPR036390">
    <property type="entry name" value="WH_DNA-bd_sf"/>
</dbReference>
<dbReference type="InterPro" id="IPR036388">
    <property type="entry name" value="WH-like_DNA-bd_sf"/>
</dbReference>
<dbReference type="EMBL" id="JAEILM010000072">
    <property type="protein sequence ID" value="MBI6635153.1"/>
    <property type="molecule type" value="Genomic_DNA"/>
</dbReference>
<comment type="caution">
    <text evidence="1">The sequence shown here is derived from an EMBL/GenBank/DDBJ whole genome shotgun (WGS) entry which is preliminary data.</text>
</comment>
<dbReference type="RefSeq" id="WP_198708330.1">
    <property type="nucleotide sequence ID" value="NZ_JAEILM010000072.1"/>
</dbReference>
<accession>A0ABS0V5K1</accession>
<sequence length="134" mass="14531">MARVKKHKVDFGGGRVLALPYRLLVHPAFDNLSPKAIAVLIKLGRNYNGRNNGDLSCTTSTMAKGKGMDAKTLASALAELIEAGLIVRTRENQKGGREHGRARCALYAITWAAIDDCPGKDLEVRPGPPTFKFI</sequence>
<protein>
    <submittedName>
        <fullName evidence="1">Helix-turn-helix domain-containing protein</fullName>
    </submittedName>
</protein>
<proteinExistence type="predicted"/>
<keyword evidence="2" id="KW-1185">Reference proteome</keyword>
<dbReference type="Proteomes" id="UP000607562">
    <property type="component" value="Unassembled WGS sequence"/>
</dbReference>
<evidence type="ECO:0000313" key="2">
    <source>
        <dbReference type="Proteomes" id="UP000607562"/>
    </source>
</evidence>
<organism evidence="1 2">
    <name type="scientific">Pseudomonas paralactis</name>
    <dbReference type="NCBI Taxonomy" id="1615673"/>
    <lineage>
        <taxon>Bacteria</taxon>
        <taxon>Pseudomonadati</taxon>
        <taxon>Pseudomonadota</taxon>
        <taxon>Gammaproteobacteria</taxon>
        <taxon>Pseudomonadales</taxon>
        <taxon>Pseudomonadaceae</taxon>
        <taxon>Pseudomonas</taxon>
    </lineage>
</organism>